<feature type="transmembrane region" description="Helical" evidence="6">
    <location>
        <begin position="219"/>
        <end position="239"/>
    </location>
</feature>
<feature type="transmembrane region" description="Helical" evidence="6">
    <location>
        <begin position="650"/>
        <end position="668"/>
    </location>
</feature>
<dbReference type="InterPro" id="IPR059000">
    <property type="entry name" value="ATPase_P-type_domA"/>
</dbReference>
<dbReference type="Pfam" id="PF00702">
    <property type="entry name" value="Hydrolase"/>
    <property type="match status" value="1"/>
</dbReference>
<dbReference type="InterPro" id="IPR023214">
    <property type="entry name" value="HAD_sf"/>
</dbReference>
<dbReference type="Gene3D" id="3.40.50.1000">
    <property type="entry name" value="HAD superfamily/HAD-like"/>
    <property type="match status" value="1"/>
</dbReference>
<keyword evidence="4 6" id="KW-1133">Transmembrane helix</keyword>
<evidence type="ECO:0000313" key="9">
    <source>
        <dbReference type="Proteomes" id="UP001525379"/>
    </source>
</evidence>
<keyword evidence="2 6" id="KW-0812">Transmembrane</keyword>
<evidence type="ECO:0000256" key="6">
    <source>
        <dbReference type="SAM" id="Phobius"/>
    </source>
</evidence>
<evidence type="ECO:0000256" key="5">
    <source>
        <dbReference type="ARBA" id="ARBA00023136"/>
    </source>
</evidence>
<feature type="transmembrane region" description="Helical" evidence="6">
    <location>
        <begin position="680"/>
        <end position="706"/>
    </location>
</feature>
<dbReference type="InterPro" id="IPR023299">
    <property type="entry name" value="ATPase_P-typ_cyto_dom_N"/>
</dbReference>
<dbReference type="InterPro" id="IPR023298">
    <property type="entry name" value="ATPase_P-typ_TM_dom_sf"/>
</dbReference>
<dbReference type="SUPFAM" id="SSF81653">
    <property type="entry name" value="Calcium ATPase, transduction domain A"/>
    <property type="match status" value="1"/>
</dbReference>
<dbReference type="Gene3D" id="2.70.150.10">
    <property type="entry name" value="Calcium-transporting ATPase, cytoplasmic transduction domain A"/>
    <property type="match status" value="1"/>
</dbReference>
<evidence type="ECO:0000259" key="7">
    <source>
        <dbReference type="Pfam" id="PF00122"/>
    </source>
</evidence>
<feature type="transmembrane region" description="Helical" evidence="6">
    <location>
        <begin position="259"/>
        <end position="286"/>
    </location>
</feature>
<evidence type="ECO:0000256" key="1">
    <source>
        <dbReference type="ARBA" id="ARBA00004651"/>
    </source>
</evidence>
<comment type="subcellular location">
    <subcellularLocation>
        <location evidence="1">Cell membrane</location>
        <topology evidence="1">Multi-pass membrane protein</topology>
    </subcellularLocation>
</comment>
<dbReference type="Proteomes" id="UP001525379">
    <property type="component" value="Unassembled WGS sequence"/>
</dbReference>
<protein>
    <submittedName>
        <fullName evidence="8">HAD-IC family P-type ATPase</fullName>
    </submittedName>
</protein>
<evidence type="ECO:0000256" key="3">
    <source>
        <dbReference type="ARBA" id="ARBA00022967"/>
    </source>
</evidence>
<keyword evidence="9" id="KW-1185">Reference proteome</keyword>
<dbReference type="Gene3D" id="3.40.1110.10">
    <property type="entry name" value="Calcium-transporting ATPase, cytoplasmic domain N"/>
    <property type="match status" value="1"/>
</dbReference>
<dbReference type="SFLD" id="SFLDF00027">
    <property type="entry name" value="p-type_atpase"/>
    <property type="match status" value="1"/>
</dbReference>
<dbReference type="PROSITE" id="PS00154">
    <property type="entry name" value="ATPASE_E1_E2"/>
    <property type="match status" value="1"/>
</dbReference>
<feature type="transmembrane region" description="Helical" evidence="6">
    <location>
        <begin position="625"/>
        <end position="644"/>
    </location>
</feature>
<feature type="transmembrane region" description="Helical" evidence="6">
    <location>
        <begin position="46"/>
        <end position="66"/>
    </location>
</feature>
<comment type="caution">
    <text evidence="8">The sequence shown here is derived from an EMBL/GenBank/DDBJ whole genome shotgun (WGS) entry which is preliminary data.</text>
</comment>
<proteinExistence type="predicted"/>
<dbReference type="SUPFAM" id="SSF81665">
    <property type="entry name" value="Calcium ATPase, transmembrane domain M"/>
    <property type="match status" value="1"/>
</dbReference>
<organism evidence="8 9">
    <name type="scientific">Pseudoclavibacter albus</name>
    <dbReference type="NCBI Taxonomy" id="272241"/>
    <lineage>
        <taxon>Bacteria</taxon>
        <taxon>Bacillati</taxon>
        <taxon>Actinomycetota</taxon>
        <taxon>Actinomycetes</taxon>
        <taxon>Micrococcales</taxon>
        <taxon>Microbacteriaceae</taxon>
        <taxon>Pseudoclavibacter</taxon>
    </lineage>
</organism>
<dbReference type="Pfam" id="PF00122">
    <property type="entry name" value="E1-E2_ATPase"/>
    <property type="match status" value="1"/>
</dbReference>
<dbReference type="SFLD" id="SFLDS00003">
    <property type="entry name" value="Haloacid_Dehalogenase"/>
    <property type="match status" value="1"/>
</dbReference>
<dbReference type="InterPro" id="IPR018303">
    <property type="entry name" value="ATPase_P-typ_P_site"/>
</dbReference>
<evidence type="ECO:0000256" key="2">
    <source>
        <dbReference type="ARBA" id="ARBA00022692"/>
    </source>
</evidence>
<dbReference type="PRINTS" id="PR00119">
    <property type="entry name" value="CATATPASE"/>
</dbReference>
<dbReference type="InterPro" id="IPR044492">
    <property type="entry name" value="P_typ_ATPase_HD_dom"/>
</dbReference>
<reference evidence="8 9" key="1">
    <citation type="submission" date="2022-04" db="EMBL/GenBank/DDBJ databases">
        <title>Human microbiome associated bacterial genomes.</title>
        <authorList>
            <person name="Sandstrom S."/>
            <person name="Salamzade R."/>
            <person name="Kalan L.R."/>
        </authorList>
    </citation>
    <scope>NUCLEOTIDE SEQUENCE [LARGE SCALE GENOMIC DNA]</scope>
    <source>
        <strain evidence="9">p3-SID1799</strain>
    </source>
</reference>
<dbReference type="SUPFAM" id="SSF56784">
    <property type="entry name" value="HAD-like"/>
    <property type="match status" value="1"/>
</dbReference>
<dbReference type="NCBIfam" id="TIGR01494">
    <property type="entry name" value="ATPase_P-type"/>
    <property type="match status" value="2"/>
</dbReference>
<keyword evidence="5 6" id="KW-0472">Membrane</keyword>
<name>A0ABT2HVT0_9MICO</name>
<dbReference type="EMBL" id="JALXSQ010000009">
    <property type="protein sequence ID" value="MCT2042424.1"/>
    <property type="molecule type" value="Genomic_DNA"/>
</dbReference>
<feature type="transmembrane region" description="Helical" evidence="6">
    <location>
        <begin position="771"/>
        <end position="789"/>
    </location>
</feature>
<dbReference type="InterPro" id="IPR008250">
    <property type="entry name" value="ATPase_P-typ_transduc_dom_A_sf"/>
</dbReference>
<evidence type="ECO:0000256" key="4">
    <source>
        <dbReference type="ARBA" id="ARBA00022989"/>
    </source>
</evidence>
<gene>
    <name evidence="8" type="ORF">M3D15_03610</name>
</gene>
<feature type="transmembrane region" description="Helical" evidence="6">
    <location>
        <begin position="738"/>
        <end position="759"/>
    </location>
</feature>
<dbReference type="SFLD" id="SFLDG00002">
    <property type="entry name" value="C1.7:_P-type_atpase_like"/>
    <property type="match status" value="1"/>
</dbReference>
<dbReference type="Gene3D" id="1.20.1110.10">
    <property type="entry name" value="Calcium-transporting ATPase, transmembrane domain"/>
    <property type="match status" value="1"/>
</dbReference>
<dbReference type="RefSeq" id="WP_206395266.1">
    <property type="nucleotide sequence ID" value="NZ_JAFDPW010000003.1"/>
</dbReference>
<keyword evidence="3" id="KW-1278">Translocase</keyword>
<feature type="domain" description="P-type ATPase A" evidence="7">
    <location>
        <begin position="104"/>
        <end position="202"/>
    </location>
</feature>
<evidence type="ECO:0000313" key="8">
    <source>
        <dbReference type="EMBL" id="MCT2042424.1"/>
    </source>
</evidence>
<dbReference type="InterPro" id="IPR036412">
    <property type="entry name" value="HAD-like_sf"/>
</dbReference>
<dbReference type="PANTHER" id="PTHR42861">
    <property type="entry name" value="CALCIUM-TRANSPORTING ATPASE"/>
    <property type="match status" value="1"/>
</dbReference>
<sequence length="806" mass="85516">MSSTSPSAALAHTGLTADEVAARERAGDVNTLPDDSSRSLWSILRANVFTLFNGIVLSCFVLLFVVGEWKDALFGFSAVANAIIGVVQEYRAKKALDELALIHAPVATVIRDGERQEIAREAVVRGDTIVVTAGDQIPADAELLEVHGLAVDESLLTGESEPVTKRLGEEVLAGSSVVAGHGIARVRKVGSEAYAAKLTQEAKRFSLVQSEIRNGLNRVLRWIAWMLFPVLAIVVNAQMHTIGGWEVAIQTGAWRSASVGAIGAAIAMVPLGLILMTSVAFAVGAVKLSRQQVLVQELPAVEGLARVDVICFDKTGTLTDGSFTFDAASAPDGGAPVEPWASVVEAMALDEHANDTAKALASGLEGGAPARIARSIPFSSARKWSAVVVEDGEARGTWVLGAAELVLSRTAEHAQFLDLAATKAAEGRRALLLAYSEQVLDADACEAATKPADLRGVAVLTLRESIRDDAADTIAYFREQGVSMRVISGDDPRTVGAVAQAVGLHDGPGFDARELPEDPDELAEVLERERVFGRVTPEQKRAMVHALQSRDHVVAMTGDGVNDVLALKDADLGIAMGNGAAATRAVARLVLLDGRFSHLPGVVKEGRQVIANVERVSMLFLSKTAYSIFIALCFGLLVWGFPFLPRQLSALDGLTIGLPGFILALIPNPQRYRRGFLKRALEFAIPSGAIVLLAILSTSIAARVLGIGLDEARTACCITLGIAALWILNVLARPLSPWRAALLATCYAGMLLVMTAPFVSDFFAFRLPGMPMFGIAVGVGVAAMVLIEIHSRVTRARHNATRPARG</sequence>
<feature type="transmembrane region" description="Helical" evidence="6">
    <location>
        <begin position="712"/>
        <end position="731"/>
    </location>
</feature>
<accession>A0ABT2HVT0</accession>
<dbReference type="InterPro" id="IPR001757">
    <property type="entry name" value="P_typ_ATPase"/>
</dbReference>